<sequence>MTILVTGGAGFIGSHLVKKLIDLKYQVIVVDNFNDYYDPQLKHDRIKKFLKDYKFKVHQIDIDDYQKLELVFKNQQFDKIINLAAQAGVRHSLTHPFVYLKSNIDGMVNLLELAKKYKVKDFIYASSSSVYGGNKKIPFSESDKVDSPISLYAATKKADELLAYAYHHLYHINCVGLRFFNVYGPWGRPDNALIKFARNILADKPIAVYNYGRMARDFTYIDDIVAGIVRAMSKNFKYEIFNLGNCYPVKLTDFIKLIEKYLGKKAKQKKMPMQPGEVKKTWADIAKAKRLLGYQPTTGIDQGVEKVIEWVKWYYKIS</sequence>
<dbReference type="Proteomes" id="UP000183922">
    <property type="component" value="Unassembled WGS sequence"/>
</dbReference>
<keyword evidence="1" id="KW-0520">NAD</keyword>
<dbReference type="InterPro" id="IPR036291">
    <property type="entry name" value="NAD(P)-bd_dom_sf"/>
</dbReference>
<gene>
    <name evidence="3" type="ORF">AUK13_03015</name>
</gene>
<organism evidence="3 4">
    <name type="scientific">Candidatus Kuenenbacteria bacterium CG2_30_39_24</name>
    <dbReference type="NCBI Taxonomy" id="1805236"/>
    <lineage>
        <taxon>Bacteria</taxon>
        <taxon>Candidatus Kueneniibacteriota</taxon>
    </lineage>
</organism>
<dbReference type="Gene3D" id="3.40.50.720">
    <property type="entry name" value="NAD(P)-binding Rossmann-like Domain"/>
    <property type="match status" value="1"/>
</dbReference>
<dbReference type="AlphaFoldDB" id="A0A1J5F4X3"/>
<dbReference type="InterPro" id="IPR016040">
    <property type="entry name" value="NAD(P)-bd_dom"/>
</dbReference>
<dbReference type="Gene3D" id="3.90.25.10">
    <property type="entry name" value="UDP-galactose 4-epimerase, domain 1"/>
    <property type="match status" value="1"/>
</dbReference>
<evidence type="ECO:0000313" key="4">
    <source>
        <dbReference type="Proteomes" id="UP000183922"/>
    </source>
</evidence>
<name>A0A1J5F4X3_9BACT</name>
<dbReference type="STRING" id="1805236.AUK13_03015"/>
<evidence type="ECO:0000256" key="1">
    <source>
        <dbReference type="ARBA" id="ARBA00023027"/>
    </source>
</evidence>
<dbReference type="SUPFAM" id="SSF51735">
    <property type="entry name" value="NAD(P)-binding Rossmann-fold domains"/>
    <property type="match status" value="1"/>
</dbReference>
<dbReference type="PRINTS" id="PR01713">
    <property type="entry name" value="NUCEPIMERASE"/>
</dbReference>
<proteinExistence type="predicted"/>
<evidence type="ECO:0000313" key="3">
    <source>
        <dbReference type="EMBL" id="OIP55281.1"/>
    </source>
</evidence>
<accession>A0A1J5F4X3</accession>
<dbReference type="PANTHER" id="PTHR43574">
    <property type="entry name" value="EPIMERASE-RELATED"/>
    <property type="match status" value="1"/>
</dbReference>
<feature type="domain" description="NAD(P)-binding" evidence="2">
    <location>
        <begin position="4"/>
        <end position="306"/>
    </location>
</feature>
<dbReference type="Pfam" id="PF16363">
    <property type="entry name" value="GDP_Man_Dehyd"/>
    <property type="match status" value="1"/>
</dbReference>
<comment type="caution">
    <text evidence="3">The sequence shown here is derived from an EMBL/GenBank/DDBJ whole genome shotgun (WGS) entry which is preliminary data.</text>
</comment>
<dbReference type="EMBL" id="MNYR01000049">
    <property type="protein sequence ID" value="OIP55281.1"/>
    <property type="molecule type" value="Genomic_DNA"/>
</dbReference>
<evidence type="ECO:0000259" key="2">
    <source>
        <dbReference type="Pfam" id="PF16363"/>
    </source>
</evidence>
<protein>
    <recommendedName>
        <fullName evidence="2">NAD(P)-binding domain-containing protein</fullName>
    </recommendedName>
</protein>
<reference evidence="3 4" key="1">
    <citation type="journal article" date="2016" name="Environ. Microbiol.">
        <title>Genomic resolution of a cold subsurface aquifer community provides metabolic insights for novel microbes adapted to high CO concentrations.</title>
        <authorList>
            <person name="Probst A.J."/>
            <person name="Castelle C.J."/>
            <person name="Singh A."/>
            <person name="Brown C.T."/>
            <person name="Anantharaman K."/>
            <person name="Sharon I."/>
            <person name="Hug L.A."/>
            <person name="Burstein D."/>
            <person name="Emerson J.B."/>
            <person name="Thomas B.C."/>
            <person name="Banfield J.F."/>
        </authorList>
    </citation>
    <scope>NUCLEOTIDE SEQUENCE [LARGE SCALE GENOMIC DNA]</scope>
    <source>
        <strain evidence="3">CG2_30_39_24</strain>
    </source>
</reference>